<dbReference type="SUPFAM" id="SSF63737">
    <property type="entry name" value="Leukotriene A4 hydrolase N-terminal domain"/>
    <property type="match status" value="1"/>
</dbReference>
<dbReference type="GO" id="GO:0008237">
    <property type="term" value="F:metallopeptidase activity"/>
    <property type="evidence" value="ECO:0007669"/>
    <property type="project" value="UniProtKB-KW"/>
</dbReference>
<dbReference type="EC" id="3.4.11.2" evidence="4"/>
<dbReference type="InterPro" id="IPR014782">
    <property type="entry name" value="Peptidase_M1_dom"/>
</dbReference>
<dbReference type="InterPro" id="IPR045357">
    <property type="entry name" value="Aminopeptidase_N-like_N"/>
</dbReference>
<dbReference type="InterPro" id="IPR038502">
    <property type="entry name" value="M1_LTA-4_hydro/amino_C_sf"/>
</dbReference>
<dbReference type="SMART" id="SM01263">
    <property type="entry name" value="Leuk-A4-hydro_C"/>
    <property type="match status" value="1"/>
</dbReference>
<name>A0A429V7S3_9SPHN</name>
<comment type="catalytic activity">
    <reaction evidence="1">
        <text>Release of an N-terminal amino acid, Xaa-|-Yaa- from a peptide, amide or arylamide. Xaa is preferably Ala, but may be most amino acids including Pro (slow action). When a terminal hydrophobic residue is followed by a prolyl residue, the two may be released as an intact Xaa-Pro dipeptide.</text>
        <dbReference type="EC" id="3.4.11.2"/>
    </reaction>
</comment>
<dbReference type="RefSeq" id="WP_126717839.1">
    <property type="nucleotide sequence ID" value="NZ_RWJF01000001.1"/>
</dbReference>
<feature type="binding site" evidence="14">
    <location>
        <position position="331"/>
    </location>
    <ligand>
        <name>Zn(2+)</name>
        <dbReference type="ChEBI" id="CHEBI:29105"/>
        <note>catalytic</note>
    </ligand>
</feature>
<dbReference type="PANTHER" id="PTHR45726">
    <property type="entry name" value="LEUKOTRIENE A-4 HYDROLASE"/>
    <property type="match status" value="1"/>
</dbReference>
<dbReference type="Proteomes" id="UP000274661">
    <property type="component" value="Unassembled WGS sequence"/>
</dbReference>
<protein>
    <recommendedName>
        <fullName evidence="5">Aminopeptidase N</fullName>
        <ecNumber evidence="4">3.4.11.2</ecNumber>
    </recommendedName>
</protein>
<evidence type="ECO:0000313" key="17">
    <source>
        <dbReference type="Proteomes" id="UP000274661"/>
    </source>
</evidence>
<dbReference type="CDD" id="cd09599">
    <property type="entry name" value="M1_LTA4H"/>
    <property type="match status" value="1"/>
</dbReference>
<dbReference type="GO" id="GO:0005737">
    <property type="term" value="C:cytoplasm"/>
    <property type="evidence" value="ECO:0007669"/>
    <property type="project" value="UniProtKB-SubCell"/>
</dbReference>
<feature type="domain" description="Peptidase M1 leukotriene A4 hydrolase/aminopeptidase C-terminal" evidence="15">
    <location>
        <begin position="495"/>
        <end position="630"/>
    </location>
</feature>
<dbReference type="InterPro" id="IPR027268">
    <property type="entry name" value="Peptidase_M4/M1_CTD_sf"/>
</dbReference>
<keyword evidence="17" id="KW-1185">Reference proteome</keyword>
<dbReference type="Gene3D" id="2.60.40.1730">
    <property type="entry name" value="tricorn interacting facor f3 domain"/>
    <property type="match status" value="1"/>
</dbReference>
<gene>
    <name evidence="16" type="ORF">HMF7854_03535</name>
</gene>
<dbReference type="InterPro" id="IPR015211">
    <property type="entry name" value="Peptidase_M1_C"/>
</dbReference>
<dbReference type="AlphaFoldDB" id="A0A429V7S3"/>
<comment type="similarity">
    <text evidence="3">Belongs to the peptidase M1 family.</text>
</comment>
<evidence type="ECO:0000259" key="15">
    <source>
        <dbReference type="SMART" id="SM01263"/>
    </source>
</evidence>
<keyword evidence="10 14" id="KW-0862">Zinc</keyword>
<accession>A0A429V7S3</accession>
<dbReference type="Gene3D" id="3.30.2010.30">
    <property type="match status" value="1"/>
</dbReference>
<proteinExistence type="inferred from homology"/>
<dbReference type="Gene3D" id="1.25.40.320">
    <property type="entry name" value="Peptidase M1, leukotriene A4 hydrolase/aminopeptidase C-terminal domain"/>
    <property type="match status" value="1"/>
</dbReference>
<feature type="active site" description="Proton donor" evidence="12">
    <location>
        <position position="416"/>
    </location>
</feature>
<evidence type="ECO:0000256" key="14">
    <source>
        <dbReference type="PIRSR" id="PIRSR634015-3"/>
    </source>
</evidence>
<feature type="binding site" evidence="13">
    <location>
        <begin position="298"/>
        <end position="303"/>
    </location>
    <ligand>
        <name>a peptide</name>
        <dbReference type="ChEBI" id="CHEBI:60466"/>
    </ligand>
</feature>
<sequence length="636" mass="69427">MTPTRRAAALLLLAVAACRQDPEPRATGPAEPAAAPLLRGADAVDSHSLARPEVARVTHVSLDLAVDFDARTIGGTATLDLQRRPDAREILLDSKGLAIEAVADQRGRPLDYRLGARDPNLGSPLAIALRPDTRRLAIRYHSAPDAAALQWLTPQQTAGRQQPFLFSQGEAIETRSWIPTQDSPSIRQSWDATIHVPAGMTAVMSAPRAAEPITQGGESVFSYRMPHSVAPYMIAIAVGDLAFRSLGPRSGVWAEPATLPAAARELGDTEKMIDAAEQLYGPYRWGRYDMIILPPAFPFGGMENPTLTFLTPTFLAGDRSLVSLVAHELAHSWSGNLATNATWNDFWLNEGLTTYAERRIVETLYGPKVAAQQVALGIDALNQAVKDAGGPTGADTRLHLDLKGRNPDDGLTDIAYEKGAAFMRMLEKAVGRPAFDAFLKGWFDRHAFQPVTSAIFLADLRQHLVKGDAALENRLQLDRWVYQPGIPANAVPADPQAFATVDRAVAAYARGGQPDLAAWRGWDTDERLRFLNRLPRKLPAARLAALDQGFGLDRIGNSEVRFAWLSLAVANRFDPALPSLEQFLTGQGRGKFVKPLFTALAKDPEWGLPIARRLYARARPGYHPLVTRDLDKLKLS</sequence>
<evidence type="ECO:0000256" key="2">
    <source>
        <dbReference type="ARBA" id="ARBA00004496"/>
    </source>
</evidence>
<dbReference type="OrthoDB" id="100605at2"/>
<feature type="binding site" evidence="14">
    <location>
        <position position="327"/>
    </location>
    <ligand>
        <name>Zn(2+)</name>
        <dbReference type="ChEBI" id="CHEBI:29105"/>
        <note>catalytic</note>
    </ligand>
</feature>
<feature type="binding site" evidence="14">
    <location>
        <position position="350"/>
    </location>
    <ligand>
        <name>Zn(2+)</name>
        <dbReference type="ChEBI" id="CHEBI:29105"/>
        <note>catalytic</note>
    </ligand>
</feature>
<dbReference type="GO" id="GO:0016285">
    <property type="term" value="F:alanyl aminopeptidase activity"/>
    <property type="evidence" value="ECO:0007669"/>
    <property type="project" value="UniProtKB-EC"/>
</dbReference>
<dbReference type="PROSITE" id="PS51257">
    <property type="entry name" value="PROKAR_LIPOPROTEIN"/>
    <property type="match status" value="1"/>
</dbReference>
<comment type="subcellular location">
    <subcellularLocation>
        <location evidence="2">Cytoplasm</location>
    </subcellularLocation>
</comment>
<comment type="cofactor">
    <cofactor evidence="14">
        <name>Zn(2+)</name>
        <dbReference type="ChEBI" id="CHEBI:29105"/>
    </cofactor>
    <text evidence="14">Binds 1 zinc ion per subunit.</text>
</comment>
<dbReference type="SUPFAM" id="SSF48371">
    <property type="entry name" value="ARM repeat"/>
    <property type="match status" value="1"/>
</dbReference>
<keyword evidence="11" id="KW-0482">Metalloprotease</keyword>
<dbReference type="InterPro" id="IPR049980">
    <property type="entry name" value="LTA4H_cat"/>
</dbReference>
<feature type="active site" description="Proton acceptor" evidence="12">
    <location>
        <position position="328"/>
    </location>
</feature>
<feature type="binding site" evidence="13">
    <location>
        <begin position="168"/>
        <end position="170"/>
    </location>
    <ligand>
        <name>a peptide</name>
        <dbReference type="ChEBI" id="CHEBI:60466"/>
    </ligand>
</feature>
<organism evidence="16 17">
    <name type="scientific">Sphingomonas ginkgonis</name>
    <dbReference type="NCBI Taxonomy" id="2315330"/>
    <lineage>
        <taxon>Bacteria</taxon>
        <taxon>Pseudomonadati</taxon>
        <taxon>Pseudomonadota</taxon>
        <taxon>Alphaproteobacteria</taxon>
        <taxon>Sphingomonadales</taxon>
        <taxon>Sphingomonadaceae</taxon>
        <taxon>Sphingomonas</taxon>
    </lineage>
</organism>
<keyword evidence="8 14" id="KW-0479">Metal-binding</keyword>
<evidence type="ECO:0000256" key="13">
    <source>
        <dbReference type="PIRSR" id="PIRSR634015-2"/>
    </source>
</evidence>
<dbReference type="SUPFAM" id="SSF55486">
    <property type="entry name" value="Metalloproteases ('zincins'), catalytic domain"/>
    <property type="match status" value="1"/>
</dbReference>
<dbReference type="Gene3D" id="1.10.390.10">
    <property type="entry name" value="Neutral Protease Domain 2"/>
    <property type="match status" value="1"/>
</dbReference>
<evidence type="ECO:0000313" key="16">
    <source>
        <dbReference type="EMBL" id="RST30003.1"/>
    </source>
</evidence>
<dbReference type="InterPro" id="IPR034015">
    <property type="entry name" value="M1_LTA4H"/>
</dbReference>
<dbReference type="Pfam" id="PF17900">
    <property type="entry name" value="Peptidase_M1_N"/>
    <property type="match status" value="1"/>
</dbReference>
<evidence type="ECO:0000256" key="10">
    <source>
        <dbReference type="ARBA" id="ARBA00022833"/>
    </source>
</evidence>
<dbReference type="GO" id="GO:0006508">
    <property type="term" value="P:proteolysis"/>
    <property type="evidence" value="ECO:0007669"/>
    <property type="project" value="UniProtKB-KW"/>
</dbReference>
<dbReference type="Pfam" id="PF01433">
    <property type="entry name" value="Peptidase_M1"/>
    <property type="match status" value="1"/>
</dbReference>
<dbReference type="Pfam" id="PF09127">
    <property type="entry name" value="Leuk-A4-hydro_C"/>
    <property type="match status" value="1"/>
</dbReference>
<evidence type="ECO:0000256" key="7">
    <source>
        <dbReference type="ARBA" id="ARBA00022670"/>
    </source>
</evidence>
<dbReference type="InterPro" id="IPR042097">
    <property type="entry name" value="Aminopeptidase_N-like_N_sf"/>
</dbReference>
<evidence type="ECO:0000256" key="6">
    <source>
        <dbReference type="ARBA" id="ARBA00022490"/>
    </source>
</evidence>
<reference evidence="16 17" key="1">
    <citation type="submission" date="2018-12" db="EMBL/GenBank/DDBJ databases">
        <title>Sphingomonas sp. HMF7854 Genome sequencing and assembly.</title>
        <authorList>
            <person name="Cha I."/>
            <person name="Kang H."/>
            <person name="Kim H."/>
            <person name="Kang J."/>
            <person name="Joh K."/>
        </authorList>
    </citation>
    <scope>NUCLEOTIDE SEQUENCE [LARGE SCALE GENOMIC DNA]</scope>
    <source>
        <strain evidence="16 17">HMF7854</strain>
    </source>
</reference>
<evidence type="ECO:0000256" key="3">
    <source>
        <dbReference type="ARBA" id="ARBA00010136"/>
    </source>
</evidence>
<dbReference type="PANTHER" id="PTHR45726:SF3">
    <property type="entry name" value="LEUKOTRIENE A-4 HYDROLASE"/>
    <property type="match status" value="1"/>
</dbReference>
<evidence type="ECO:0000256" key="8">
    <source>
        <dbReference type="ARBA" id="ARBA00022723"/>
    </source>
</evidence>
<keyword evidence="9" id="KW-0378">Hydrolase</keyword>
<evidence type="ECO:0000256" key="5">
    <source>
        <dbReference type="ARBA" id="ARBA00015611"/>
    </source>
</evidence>
<comment type="caution">
    <text evidence="16">The sequence shown here is derived from an EMBL/GenBank/DDBJ whole genome shotgun (WGS) entry which is preliminary data.</text>
</comment>
<evidence type="ECO:0000256" key="4">
    <source>
        <dbReference type="ARBA" id="ARBA00012564"/>
    </source>
</evidence>
<dbReference type="PRINTS" id="PR00756">
    <property type="entry name" value="ALADIPTASE"/>
</dbReference>
<evidence type="ECO:0000256" key="1">
    <source>
        <dbReference type="ARBA" id="ARBA00000098"/>
    </source>
</evidence>
<keyword evidence="6" id="KW-0963">Cytoplasm</keyword>
<dbReference type="EMBL" id="RWJF01000001">
    <property type="protein sequence ID" value="RST30003.1"/>
    <property type="molecule type" value="Genomic_DNA"/>
</dbReference>
<dbReference type="GO" id="GO:0008270">
    <property type="term" value="F:zinc ion binding"/>
    <property type="evidence" value="ECO:0007669"/>
    <property type="project" value="InterPro"/>
</dbReference>
<dbReference type="InterPro" id="IPR016024">
    <property type="entry name" value="ARM-type_fold"/>
</dbReference>
<evidence type="ECO:0000256" key="9">
    <source>
        <dbReference type="ARBA" id="ARBA00022801"/>
    </source>
</evidence>
<feature type="binding site" evidence="13">
    <location>
        <begin position="589"/>
        <end position="591"/>
    </location>
    <ligand>
        <name>a peptide</name>
        <dbReference type="ChEBI" id="CHEBI:60466"/>
    </ligand>
</feature>
<dbReference type="InterPro" id="IPR001930">
    <property type="entry name" value="Peptidase_M1"/>
</dbReference>
<keyword evidence="7" id="KW-0645">Protease</keyword>
<dbReference type="FunFam" id="3.30.2010.30:FF:000001">
    <property type="entry name" value="Leukotriene A(4) hydrolase"/>
    <property type="match status" value="1"/>
</dbReference>
<evidence type="ECO:0000256" key="12">
    <source>
        <dbReference type="PIRSR" id="PIRSR634015-1"/>
    </source>
</evidence>
<evidence type="ECO:0000256" key="11">
    <source>
        <dbReference type="ARBA" id="ARBA00023049"/>
    </source>
</evidence>